<evidence type="ECO:0000256" key="7">
    <source>
        <dbReference type="ARBA" id="ARBA00023242"/>
    </source>
</evidence>
<proteinExistence type="predicted"/>
<reference evidence="12" key="1">
    <citation type="journal article" date="2017" name="Nature">
        <title>The genome of Chenopodium quinoa.</title>
        <authorList>
            <person name="Jarvis D.E."/>
            <person name="Ho Y.S."/>
            <person name="Lightfoot D.J."/>
            <person name="Schmoeckel S.M."/>
            <person name="Li B."/>
            <person name="Borm T.J.A."/>
            <person name="Ohyanagi H."/>
            <person name="Mineta K."/>
            <person name="Michell C.T."/>
            <person name="Saber N."/>
            <person name="Kharbatia N.M."/>
            <person name="Rupper R.R."/>
            <person name="Sharp A.R."/>
            <person name="Dally N."/>
            <person name="Boughton B.A."/>
            <person name="Woo Y.H."/>
            <person name="Gao G."/>
            <person name="Schijlen E.G.W.M."/>
            <person name="Guo X."/>
            <person name="Momin A.A."/>
            <person name="Negrao S."/>
            <person name="Al-Babili S."/>
            <person name="Gehring C."/>
            <person name="Roessner U."/>
            <person name="Jung C."/>
            <person name="Murphy K."/>
            <person name="Arold S.T."/>
            <person name="Gojobori T."/>
            <person name="van der Linden C.G."/>
            <person name="van Loo E.N."/>
            <person name="Jellen E.N."/>
            <person name="Maughan P.J."/>
            <person name="Tester M."/>
        </authorList>
    </citation>
    <scope>NUCLEOTIDE SEQUENCE [LARGE SCALE GENOMIC DNA]</scope>
    <source>
        <strain evidence="12">cv. PI 614886</strain>
    </source>
</reference>
<dbReference type="Pfam" id="PF02701">
    <property type="entry name" value="Zn_ribbon_Dof"/>
    <property type="match status" value="1"/>
</dbReference>
<name>A0A803N7V6_CHEQI</name>
<dbReference type="PROSITE" id="PS01361">
    <property type="entry name" value="ZF_DOF_1"/>
    <property type="match status" value="1"/>
</dbReference>
<reference evidence="12" key="2">
    <citation type="submission" date="2021-03" db="UniProtKB">
        <authorList>
            <consortium name="EnsemblPlants"/>
        </authorList>
    </citation>
    <scope>IDENTIFICATION</scope>
</reference>
<protein>
    <recommendedName>
        <fullName evidence="9">Dof zinc finger protein</fullName>
    </recommendedName>
</protein>
<keyword evidence="3 9" id="KW-0862">Zinc</keyword>
<sequence length="331" mass="35736">MVFSSLPLYHHLDSSNWHQQSNDQHHQQQLIISAHHEAANGEGLPGGGVGGGSASSIKPNSMVDRARQAQIPLPEPGQKCPRCESTNTKFCYFNNYSLSQPRHFCKTCRRYWTRGGALRNVPVGGGSRRTTKRSKGRSSSSGGNNNNASNGSSRSPMISGGSTTSGGSPCSTSLFLTPNNMPQFPFLPSSLHHLGSSNPNGIGLSLLGGGGAEMEFPFMGSFEGLGRINGMMQHMHPFENNTPGSVELLGGRLVPNYHAALQSKPLDPEVLDRVASVKLEDSQRLNLAHNKDFEVVQPSEHHQQYNWNSSVWTTSDLSGYNSPSSTSHLLG</sequence>
<keyword evidence="5 8" id="KW-0238">DNA-binding</keyword>
<evidence type="ECO:0000256" key="1">
    <source>
        <dbReference type="ARBA" id="ARBA00022723"/>
    </source>
</evidence>
<dbReference type="InterPro" id="IPR003851">
    <property type="entry name" value="Znf_Dof"/>
</dbReference>
<evidence type="ECO:0000256" key="9">
    <source>
        <dbReference type="RuleBase" id="RU369094"/>
    </source>
</evidence>
<dbReference type="GO" id="GO:0003677">
    <property type="term" value="F:DNA binding"/>
    <property type="evidence" value="ECO:0007669"/>
    <property type="project" value="UniProtKB-UniRule"/>
</dbReference>
<evidence type="ECO:0000259" key="11">
    <source>
        <dbReference type="PROSITE" id="PS50884"/>
    </source>
</evidence>
<dbReference type="InterPro" id="IPR045174">
    <property type="entry name" value="Dof"/>
</dbReference>
<dbReference type="Proteomes" id="UP000596660">
    <property type="component" value="Unplaced"/>
</dbReference>
<evidence type="ECO:0000256" key="8">
    <source>
        <dbReference type="PROSITE-ProRule" id="PRU00071"/>
    </source>
</evidence>
<dbReference type="EnsemblPlants" id="AUR62041860-RA">
    <property type="protein sequence ID" value="AUR62041860-RA:cds"/>
    <property type="gene ID" value="AUR62041860"/>
</dbReference>
<evidence type="ECO:0000256" key="2">
    <source>
        <dbReference type="ARBA" id="ARBA00022771"/>
    </source>
</evidence>
<feature type="domain" description="Dof-type" evidence="11">
    <location>
        <begin position="78"/>
        <end position="132"/>
    </location>
</feature>
<evidence type="ECO:0000256" key="10">
    <source>
        <dbReference type="SAM" id="MobiDB-lite"/>
    </source>
</evidence>
<dbReference type="PROSITE" id="PS50884">
    <property type="entry name" value="ZF_DOF_2"/>
    <property type="match status" value="1"/>
</dbReference>
<feature type="region of interest" description="Disordered" evidence="10">
    <location>
        <begin position="39"/>
        <end position="59"/>
    </location>
</feature>
<feature type="region of interest" description="Disordered" evidence="10">
    <location>
        <begin position="119"/>
        <end position="174"/>
    </location>
</feature>
<organism evidence="12 13">
    <name type="scientific">Chenopodium quinoa</name>
    <name type="common">Quinoa</name>
    <dbReference type="NCBI Taxonomy" id="63459"/>
    <lineage>
        <taxon>Eukaryota</taxon>
        <taxon>Viridiplantae</taxon>
        <taxon>Streptophyta</taxon>
        <taxon>Embryophyta</taxon>
        <taxon>Tracheophyta</taxon>
        <taxon>Spermatophyta</taxon>
        <taxon>Magnoliopsida</taxon>
        <taxon>eudicotyledons</taxon>
        <taxon>Gunneridae</taxon>
        <taxon>Pentapetalae</taxon>
        <taxon>Caryophyllales</taxon>
        <taxon>Chenopodiaceae</taxon>
        <taxon>Chenopodioideae</taxon>
        <taxon>Atripliceae</taxon>
        <taxon>Chenopodium</taxon>
    </lineage>
</organism>
<feature type="compositionally biased region" description="Gly residues" evidence="10">
    <location>
        <begin position="43"/>
        <end position="53"/>
    </location>
</feature>
<keyword evidence="7 8" id="KW-0539">Nucleus</keyword>
<keyword evidence="2 8" id="KW-0863">Zinc-finger</keyword>
<dbReference type="AlphaFoldDB" id="A0A803N7V6"/>
<comment type="subcellular location">
    <subcellularLocation>
        <location evidence="8 9">Nucleus</location>
    </subcellularLocation>
</comment>
<dbReference type="PANTHER" id="PTHR31992:SF351">
    <property type="entry name" value="DOF ZINC FINGER PROTEIN"/>
    <property type="match status" value="1"/>
</dbReference>
<accession>A0A803N7V6</accession>
<dbReference type="GO" id="GO:0003700">
    <property type="term" value="F:DNA-binding transcription factor activity"/>
    <property type="evidence" value="ECO:0007669"/>
    <property type="project" value="UniProtKB-UniRule"/>
</dbReference>
<dbReference type="KEGG" id="cqi:110706252"/>
<keyword evidence="13" id="KW-1185">Reference proteome</keyword>
<evidence type="ECO:0000256" key="5">
    <source>
        <dbReference type="ARBA" id="ARBA00023125"/>
    </source>
</evidence>
<dbReference type="PANTHER" id="PTHR31992">
    <property type="entry name" value="DOF ZINC FINGER PROTEIN DOF1.4-RELATED"/>
    <property type="match status" value="1"/>
</dbReference>
<keyword evidence="1 9" id="KW-0479">Metal-binding</keyword>
<keyword evidence="4 9" id="KW-0805">Transcription regulation</keyword>
<comment type="function">
    <text evidence="9">Transcription factor that binds specifically to a 5'-AA[AG]G-3' consensus core sequence.</text>
</comment>
<keyword evidence="6 9" id="KW-0804">Transcription</keyword>
<gene>
    <name evidence="12" type="primary">LOC110706252</name>
</gene>
<evidence type="ECO:0000256" key="3">
    <source>
        <dbReference type="ARBA" id="ARBA00022833"/>
    </source>
</evidence>
<dbReference type="Gramene" id="AUR62041860-RA">
    <property type="protein sequence ID" value="AUR62041860-RA:cds"/>
    <property type="gene ID" value="AUR62041860"/>
</dbReference>
<dbReference type="GeneID" id="110706252"/>
<evidence type="ECO:0000313" key="12">
    <source>
        <dbReference type="EnsemblPlants" id="AUR62041860-RA:cds"/>
    </source>
</evidence>
<evidence type="ECO:0000256" key="4">
    <source>
        <dbReference type="ARBA" id="ARBA00023015"/>
    </source>
</evidence>
<feature type="compositionally biased region" description="Low complexity" evidence="10">
    <location>
        <begin position="137"/>
        <end position="173"/>
    </location>
</feature>
<dbReference type="OrthoDB" id="1927254at2759"/>
<evidence type="ECO:0000256" key="6">
    <source>
        <dbReference type="ARBA" id="ARBA00023163"/>
    </source>
</evidence>
<dbReference type="GO" id="GO:0005634">
    <property type="term" value="C:nucleus"/>
    <property type="evidence" value="ECO:0007669"/>
    <property type="project" value="UniProtKB-SubCell"/>
</dbReference>
<dbReference type="RefSeq" id="XP_021739844.1">
    <property type="nucleotide sequence ID" value="XM_021884152.1"/>
</dbReference>
<evidence type="ECO:0000313" key="13">
    <source>
        <dbReference type="Proteomes" id="UP000596660"/>
    </source>
</evidence>
<dbReference type="GO" id="GO:0008270">
    <property type="term" value="F:zinc ion binding"/>
    <property type="evidence" value="ECO:0007669"/>
    <property type="project" value="UniProtKB-KW"/>
</dbReference>